<comment type="caution">
    <text evidence="1">The sequence shown here is derived from an EMBL/GenBank/DDBJ whole genome shotgun (WGS) entry which is preliminary data.</text>
</comment>
<organism evidence="1 2">
    <name type="scientific">Ixodes persulcatus</name>
    <name type="common">Taiga tick</name>
    <dbReference type="NCBI Taxonomy" id="34615"/>
    <lineage>
        <taxon>Eukaryota</taxon>
        <taxon>Metazoa</taxon>
        <taxon>Ecdysozoa</taxon>
        <taxon>Arthropoda</taxon>
        <taxon>Chelicerata</taxon>
        <taxon>Arachnida</taxon>
        <taxon>Acari</taxon>
        <taxon>Parasitiformes</taxon>
        <taxon>Ixodida</taxon>
        <taxon>Ixodoidea</taxon>
        <taxon>Ixodidae</taxon>
        <taxon>Ixodinae</taxon>
        <taxon>Ixodes</taxon>
    </lineage>
</organism>
<keyword evidence="2" id="KW-1185">Reference proteome</keyword>
<dbReference type="Proteomes" id="UP000805193">
    <property type="component" value="Unassembled WGS sequence"/>
</dbReference>
<proteinExistence type="predicted"/>
<reference evidence="1 2" key="1">
    <citation type="journal article" date="2020" name="Cell">
        <title>Large-Scale Comparative Analyses of Tick Genomes Elucidate Their Genetic Diversity and Vector Capacities.</title>
        <authorList>
            <consortium name="Tick Genome and Microbiome Consortium (TIGMIC)"/>
            <person name="Jia N."/>
            <person name="Wang J."/>
            <person name="Shi W."/>
            <person name="Du L."/>
            <person name="Sun Y."/>
            <person name="Zhan W."/>
            <person name="Jiang J.F."/>
            <person name="Wang Q."/>
            <person name="Zhang B."/>
            <person name="Ji P."/>
            <person name="Bell-Sakyi L."/>
            <person name="Cui X.M."/>
            <person name="Yuan T.T."/>
            <person name="Jiang B.G."/>
            <person name="Yang W.F."/>
            <person name="Lam T.T."/>
            <person name="Chang Q.C."/>
            <person name="Ding S.J."/>
            <person name="Wang X.J."/>
            <person name="Zhu J.G."/>
            <person name="Ruan X.D."/>
            <person name="Zhao L."/>
            <person name="Wei J.T."/>
            <person name="Ye R.Z."/>
            <person name="Que T.C."/>
            <person name="Du C.H."/>
            <person name="Zhou Y.H."/>
            <person name="Cheng J.X."/>
            <person name="Dai P.F."/>
            <person name="Guo W.B."/>
            <person name="Han X.H."/>
            <person name="Huang E.J."/>
            <person name="Li L.F."/>
            <person name="Wei W."/>
            <person name="Gao Y.C."/>
            <person name="Liu J.Z."/>
            <person name="Shao H.Z."/>
            <person name="Wang X."/>
            <person name="Wang C.C."/>
            <person name="Yang T.C."/>
            <person name="Huo Q.B."/>
            <person name="Li W."/>
            <person name="Chen H.Y."/>
            <person name="Chen S.E."/>
            <person name="Zhou L.G."/>
            <person name="Ni X.B."/>
            <person name="Tian J.H."/>
            <person name="Sheng Y."/>
            <person name="Liu T."/>
            <person name="Pan Y.S."/>
            <person name="Xia L.Y."/>
            <person name="Li J."/>
            <person name="Zhao F."/>
            <person name="Cao W.C."/>
        </authorList>
    </citation>
    <scope>NUCLEOTIDE SEQUENCE [LARGE SCALE GENOMIC DNA]</scope>
    <source>
        <strain evidence="1">Iper-2018</strain>
    </source>
</reference>
<accession>A0AC60QII8</accession>
<evidence type="ECO:0000313" key="1">
    <source>
        <dbReference type="EMBL" id="KAG0434167.1"/>
    </source>
</evidence>
<name>A0AC60QII8_IXOPE</name>
<sequence>MVLSKMSVLPVRRAATKHHRRSCTPDASPYGFPSVPDEPEQLCVQASEILGAEPEEPVARASRVLCVSQGKSLVGKAYAGTVFSTDNSEAHASKGDKNESSGSANQAECQSLGLTGRLAVVTGGASGIGRSVCMVLAREGATVIVADRNRTGSDETIQMLQGSYPSDHRVIYVDVSNSTAVDVLFEEIATYFPSRKMSVVVNSAGIVEAAAPIQDMNDTQFDDTLATNLRAVALEVASSGIRVNAMLPGPVDTPCLQGYTGSELRLHSSNCLQAQGASRRNIRDDRVHVQSEEQLHDSAAVDVMEE</sequence>
<protein>
    <submittedName>
        <fullName evidence="1">Uncharacterized protein</fullName>
    </submittedName>
</protein>
<dbReference type="EMBL" id="JABSTQ010008702">
    <property type="protein sequence ID" value="KAG0434167.1"/>
    <property type="molecule type" value="Genomic_DNA"/>
</dbReference>
<evidence type="ECO:0000313" key="2">
    <source>
        <dbReference type="Proteomes" id="UP000805193"/>
    </source>
</evidence>
<gene>
    <name evidence="1" type="ORF">HPB47_019309</name>
</gene>